<reference evidence="2 3" key="1">
    <citation type="submission" date="2018-10" db="EMBL/GenBank/DDBJ databases">
        <title>Fifty Aureobasidium pullulans genomes reveal a recombining polyextremotolerant generalist.</title>
        <authorList>
            <person name="Gostincar C."/>
            <person name="Turk M."/>
            <person name="Zajc J."/>
            <person name="Gunde-Cimerman N."/>
        </authorList>
    </citation>
    <scope>NUCLEOTIDE SEQUENCE [LARGE SCALE GENOMIC DNA]</scope>
    <source>
        <strain evidence="2 3">EXF-9785</strain>
    </source>
</reference>
<dbReference type="Proteomes" id="UP000308953">
    <property type="component" value="Unassembled WGS sequence"/>
</dbReference>
<sequence length="469" mass="51454">MSSAIPSENTSRADLKRVAPPGTSDSAAAPPDTGPNGGPKRQKTARSKAGEVVRLIRLIALLTEAFPANATSSNQDLFRSLYLETKDDGTPTIEKIEAIVDALASGGFGFPATVKIWKPLLYFVQHFAWLYYPVRDSKKTKHRLYVGKVISALGHEQDVWAEISGGNSWTLKMYVSLHETRVDGKSTLWAWKRGDRMCMTWYWPLQKLFRLGDFPKKDFGDEMVDDYGRKYVPNSENFTRIGKWDEHQNDHIKAVILLIHAFPGMIMKKSSTHKDTVHQIFKDFAKFPFLKDIITPAIPLNGKTLTDLPAISEGLPSSGDNEIQAAATTSRQPSSDPGLEAASSVNSVDPNTTADQPKPLADPPKISNTLPSIGNNVAGAASSVNSVDLNSTAGQNLDHTPATAPSLVRSGEWGLRTFSASERARWPANYIVGHLGERGLPPLSASDRARWPAGYIAGRLEDRPRNGRR</sequence>
<evidence type="ECO:0000256" key="1">
    <source>
        <dbReference type="SAM" id="MobiDB-lite"/>
    </source>
</evidence>
<evidence type="ECO:0000313" key="3">
    <source>
        <dbReference type="Proteomes" id="UP000308953"/>
    </source>
</evidence>
<dbReference type="AlphaFoldDB" id="A0A4S9E7K8"/>
<feature type="compositionally biased region" description="Polar residues" evidence="1">
    <location>
        <begin position="1"/>
        <end position="10"/>
    </location>
</feature>
<organism evidence="2 3">
    <name type="scientific">Aureobasidium pullulans</name>
    <name type="common">Black yeast</name>
    <name type="synonym">Pullularia pullulans</name>
    <dbReference type="NCBI Taxonomy" id="5580"/>
    <lineage>
        <taxon>Eukaryota</taxon>
        <taxon>Fungi</taxon>
        <taxon>Dikarya</taxon>
        <taxon>Ascomycota</taxon>
        <taxon>Pezizomycotina</taxon>
        <taxon>Dothideomycetes</taxon>
        <taxon>Dothideomycetidae</taxon>
        <taxon>Dothideales</taxon>
        <taxon>Saccotheciaceae</taxon>
        <taxon>Aureobasidium</taxon>
    </lineage>
</organism>
<proteinExistence type="predicted"/>
<gene>
    <name evidence="2" type="ORF">D6D10_09268</name>
</gene>
<protein>
    <submittedName>
        <fullName evidence="2">Uncharacterized protein</fullName>
    </submittedName>
</protein>
<comment type="caution">
    <text evidence="2">The sequence shown here is derived from an EMBL/GenBank/DDBJ whole genome shotgun (WGS) entry which is preliminary data.</text>
</comment>
<feature type="region of interest" description="Disordered" evidence="1">
    <location>
        <begin position="1"/>
        <end position="48"/>
    </location>
</feature>
<feature type="compositionally biased region" description="Polar residues" evidence="1">
    <location>
        <begin position="318"/>
        <end position="335"/>
    </location>
</feature>
<feature type="compositionally biased region" description="Polar residues" evidence="1">
    <location>
        <begin position="343"/>
        <end position="355"/>
    </location>
</feature>
<feature type="region of interest" description="Disordered" evidence="1">
    <location>
        <begin position="311"/>
        <end position="373"/>
    </location>
</feature>
<dbReference type="EMBL" id="QZAV01000372">
    <property type="protein sequence ID" value="THX28144.1"/>
    <property type="molecule type" value="Genomic_DNA"/>
</dbReference>
<evidence type="ECO:0000313" key="2">
    <source>
        <dbReference type="EMBL" id="THX28144.1"/>
    </source>
</evidence>
<name>A0A4S9E7K8_AURPU</name>
<accession>A0A4S9E7K8</accession>